<name>A0A2W2DNV3_9ACTN</name>
<keyword evidence="2" id="KW-1185">Reference proteome</keyword>
<gene>
    <name evidence="1" type="ORF">C1J01_29450</name>
</gene>
<dbReference type="Proteomes" id="UP000249304">
    <property type="component" value="Unassembled WGS sequence"/>
</dbReference>
<accession>A0A2W2DNV3</accession>
<organism evidence="1 2">
    <name type="scientific">Nonomuraea aridisoli</name>
    <dbReference type="NCBI Taxonomy" id="2070368"/>
    <lineage>
        <taxon>Bacteria</taxon>
        <taxon>Bacillati</taxon>
        <taxon>Actinomycetota</taxon>
        <taxon>Actinomycetes</taxon>
        <taxon>Streptosporangiales</taxon>
        <taxon>Streptosporangiaceae</taxon>
        <taxon>Nonomuraea</taxon>
    </lineage>
</organism>
<evidence type="ECO:0000313" key="1">
    <source>
        <dbReference type="EMBL" id="PZG13606.1"/>
    </source>
</evidence>
<dbReference type="AlphaFoldDB" id="A0A2W2DNV3"/>
<dbReference type="EMBL" id="POUD01000151">
    <property type="protein sequence ID" value="PZG13606.1"/>
    <property type="molecule type" value="Genomic_DNA"/>
</dbReference>
<proteinExistence type="predicted"/>
<protein>
    <submittedName>
        <fullName evidence="1">Uncharacterized protein</fullName>
    </submittedName>
</protein>
<evidence type="ECO:0000313" key="2">
    <source>
        <dbReference type="Proteomes" id="UP000249304"/>
    </source>
</evidence>
<comment type="caution">
    <text evidence="1">The sequence shown here is derived from an EMBL/GenBank/DDBJ whole genome shotgun (WGS) entry which is preliminary data.</text>
</comment>
<reference evidence="1 2" key="1">
    <citation type="submission" date="2018-01" db="EMBL/GenBank/DDBJ databases">
        <title>Draft genome sequence of Nonomuraea sp. KC333.</title>
        <authorList>
            <person name="Sahin N."/>
            <person name="Saygin H."/>
            <person name="Ay H."/>
        </authorList>
    </citation>
    <scope>NUCLEOTIDE SEQUENCE [LARGE SCALE GENOMIC DNA]</scope>
    <source>
        <strain evidence="1 2">KC333</strain>
    </source>
</reference>
<sequence>MPRIAAFVQHDLVEPGLRLTEVLGGGQGRADRPREAYRIGVGGQQGAVGEVRAGQGVADLGEHHQAVVVAEAGELAAAAIMGRWLWRPPP</sequence>